<dbReference type="AlphaFoldDB" id="A0A1C3EKV4"/>
<proteinExistence type="predicted"/>
<dbReference type="RefSeq" id="WP_068901206.1">
    <property type="nucleotide sequence ID" value="NZ_JBHUIF010000004.1"/>
</dbReference>
<evidence type="ECO:0000313" key="2">
    <source>
        <dbReference type="EMBL" id="ODA33855.1"/>
    </source>
</evidence>
<name>A0A1C3EKV4_9GAMM</name>
<feature type="compositionally biased region" description="Basic and acidic residues" evidence="1">
    <location>
        <begin position="113"/>
        <end position="123"/>
    </location>
</feature>
<gene>
    <name evidence="2" type="ORF">A8L45_08485</name>
</gene>
<accession>A0A1C3EKV4</accession>
<protein>
    <submittedName>
        <fullName evidence="2">Uncharacterized protein</fullName>
    </submittedName>
</protein>
<organism evidence="2 3">
    <name type="scientific">Veronia pacifica</name>
    <dbReference type="NCBI Taxonomy" id="1080227"/>
    <lineage>
        <taxon>Bacteria</taxon>
        <taxon>Pseudomonadati</taxon>
        <taxon>Pseudomonadota</taxon>
        <taxon>Gammaproteobacteria</taxon>
        <taxon>Vibrionales</taxon>
        <taxon>Vibrionaceae</taxon>
        <taxon>Veronia</taxon>
    </lineage>
</organism>
<dbReference type="Proteomes" id="UP000094936">
    <property type="component" value="Unassembled WGS sequence"/>
</dbReference>
<evidence type="ECO:0000313" key="3">
    <source>
        <dbReference type="Proteomes" id="UP000094936"/>
    </source>
</evidence>
<feature type="region of interest" description="Disordered" evidence="1">
    <location>
        <begin position="74"/>
        <end position="143"/>
    </location>
</feature>
<dbReference type="EMBL" id="LYBM01000012">
    <property type="protein sequence ID" value="ODA33855.1"/>
    <property type="molecule type" value="Genomic_DNA"/>
</dbReference>
<keyword evidence="3" id="KW-1185">Reference proteome</keyword>
<reference evidence="2 3" key="1">
    <citation type="submission" date="2016-05" db="EMBL/GenBank/DDBJ databases">
        <title>Genomic Taxonomy of the Vibrionaceae.</title>
        <authorList>
            <person name="Gomez-Gil B."/>
            <person name="Enciso-Ibarra J."/>
        </authorList>
    </citation>
    <scope>NUCLEOTIDE SEQUENCE [LARGE SCALE GENOMIC DNA]</scope>
    <source>
        <strain evidence="2 3">CAIM 1920</strain>
    </source>
</reference>
<evidence type="ECO:0000256" key="1">
    <source>
        <dbReference type="SAM" id="MobiDB-lite"/>
    </source>
</evidence>
<sequence>MIHYQPVATPKTVGDGSDKVGLRNLEQQAKIRQQSHWVQNTFVASYNSLFEQKKPLNQSASKAAQTQQVQQSQLAASATQTQNRAGMLRISSSTDTFKGSAGRTGDSSAGSKADLKAMREREIYAATGQKPSVSDRSDDEVMS</sequence>
<comment type="caution">
    <text evidence="2">The sequence shown here is derived from an EMBL/GenBank/DDBJ whole genome shotgun (WGS) entry which is preliminary data.</text>
</comment>